<dbReference type="Pfam" id="PF13844">
    <property type="entry name" value="Glyco_transf_41"/>
    <property type="match status" value="2"/>
</dbReference>
<dbReference type="SUPFAM" id="SSF53756">
    <property type="entry name" value="UDP-Glycosyltransferase/glycogen phosphorylase"/>
    <property type="match status" value="1"/>
</dbReference>
<feature type="repeat" description="TPR" evidence="8">
    <location>
        <begin position="444"/>
        <end position="477"/>
    </location>
</feature>
<comment type="pathway">
    <text evidence="1">Protein modification; protein glycosylation.</text>
</comment>
<keyword evidence="7 8" id="KW-0802">TPR repeat</keyword>
<name>A0ABQ3G4J3_9BURK</name>
<feature type="repeat" description="TPR" evidence="8">
    <location>
        <begin position="376"/>
        <end position="409"/>
    </location>
</feature>
<dbReference type="EMBL" id="BMYK01000012">
    <property type="protein sequence ID" value="GHC89644.1"/>
    <property type="molecule type" value="Genomic_DNA"/>
</dbReference>
<dbReference type="InterPro" id="IPR019734">
    <property type="entry name" value="TPR_rpt"/>
</dbReference>
<dbReference type="InterPro" id="IPR051939">
    <property type="entry name" value="Glycosyltr_41/O-GlcNAc_trsf"/>
</dbReference>
<evidence type="ECO:0000313" key="11">
    <source>
        <dbReference type="EMBL" id="GHC89644.1"/>
    </source>
</evidence>
<sequence length="985" mass="108348">MHGDIDAATSSEGPDGSAIAPLLSGAIGHHRAWEFAQAEEGYRAILARWPGHADASHNLGVLLAVHLLRPAQALPLLEAAIDRQPQRRQFWLSYVDALIKDGQFSAARQVLPLARLQGVEENLIHRLEDEMAQAEQPLPAIEGVRWRPQMSQPPAPRPHRPAKPAGRVPGPGLQETNELVTLFNRGAYEKAERLARRLAGRYPASGVVSKILGAVLQQMGRHADALTAKRRAAELLPDDPEVHCNLGNTLVSLGQPGDALECFQRAIALRPDYAQAYFNQGNALLALDRPAQAEADFRSARDLAPDWVDVHSNLGFALKAQGRLGDAVESYLHALALAPQDATTLGNLGILYDALGQGDKALQCFGLSLARQPGDAQTHSAHGAALHRQGKLSMAETAYRKALQLDAQCLPALKRLGLLLQQQGRLEEAETCLRRCLLAEPDSPSAHFDLGTNLIEQKRWDEAEAALREALALKPDYAEAHINLSKSIYERGDYDRAVVVIEQSLQVLPHVPSLHTNLGVSHTMQGFVDKAIACYRRALDIDPQFDYARSCMLYALSHSAQVGAQELAQEHRRYGELLEARVGAAAAAHANGRQAGRRLRVGFVSADFRDHALAKFFEPFIERFARLPEFSCVAYYNHAARDATTRRIDASFETWRPVVGLSDDRLFRQIQGDGIDILIDLTSHTAGNRLAVFARKPAPVQITWMGYPGSTGLRSMDYRFVEHFFLPSDAFGAQFTERLVQLPLVSPFNGLESMPDVGPAPALANGYVTFGSFNRLSKINHEVVMAWAEVLRAVPDSRLLLAGLPAHSEPEQILAWLNDAGVVRERLILQPRTGFYDYMQLHNRVDICLDTFPYTGGTTTNHALWMGVPTLTIAGDTLPSRQSAMFLNRVGLRDFIVTDVGGLVDRATAWSHNVAGLQTIRARLRPQLQAANATQLETVVAGVSVALRRMWLRWCEGLPAQAFKVEYEEVGAHDPHAARGQEEMA</sequence>
<feature type="region of interest" description="Disordered" evidence="9">
    <location>
        <begin position="148"/>
        <end position="174"/>
    </location>
</feature>
<feature type="repeat" description="TPR" evidence="8">
    <location>
        <begin position="240"/>
        <end position="273"/>
    </location>
</feature>
<keyword evidence="5" id="KW-0808">Transferase</keyword>
<evidence type="ECO:0000256" key="9">
    <source>
        <dbReference type="SAM" id="MobiDB-lite"/>
    </source>
</evidence>
<dbReference type="SUPFAM" id="SSF48452">
    <property type="entry name" value="TPR-like"/>
    <property type="match status" value="2"/>
</dbReference>
<dbReference type="SMART" id="SM00028">
    <property type="entry name" value="TPR"/>
    <property type="match status" value="10"/>
</dbReference>
<dbReference type="PANTHER" id="PTHR44835:SF1">
    <property type="entry name" value="PROTEIN O-GLCNAC TRANSFERASE"/>
    <property type="match status" value="1"/>
</dbReference>
<evidence type="ECO:0000259" key="10">
    <source>
        <dbReference type="Pfam" id="PF13844"/>
    </source>
</evidence>
<evidence type="ECO:0000256" key="6">
    <source>
        <dbReference type="ARBA" id="ARBA00022737"/>
    </source>
</evidence>
<feature type="repeat" description="TPR" evidence="8">
    <location>
        <begin position="410"/>
        <end position="443"/>
    </location>
</feature>
<feature type="domain" description="O-GlcNAc transferase C-terminal" evidence="10">
    <location>
        <begin position="551"/>
        <end position="743"/>
    </location>
</feature>
<reference evidence="12" key="1">
    <citation type="journal article" date="2019" name="Int. J. Syst. Evol. Microbiol.">
        <title>The Global Catalogue of Microorganisms (GCM) 10K type strain sequencing project: providing services to taxonomists for standard genome sequencing and annotation.</title>
        <authorList>
            <consortium name="The Broad Institute Genomics Platform"/>
            <consortium name="The Broad Institute Genome Sequencing Center for Infectious Disease"/>
            <person name="Wu L."/>
            <person name="Ma J."/>
        </authorList>
    </citation>
    <scope>NUCLEOTIDE SEQUENCE [LARGE SCALE GENOMIC DNA]</scope>
    <source>
        <strain evidence="12">KCTC 23314</strain>
    </source>
</reference>
<dbReference type="Pfam" id="PF07719">
    <property type="entry name" value="TPR_2"/>
    <property type="match status" value="1"/>
</dbReference>
<feature type="repeat" description="TPR" evidence="8">
    <location>
        <begin position="342"/>
        <end position="375"/>
    </location>
</feature>
<proteinExistence type="inferred from homology"/>
<dbReference type="InterPro" id="IPR029489">
    <property type="entry name" value="OGT/SEC/SPY_C"/>
</dbReference>
<dbReference type="Pfam" id="PF13432">
    <property type="entry name" value="TPR_16"/>
    <property type="match status" value="2"/>
</dbReference>
<keyword evidence="12" id="KW-1185">Reference proteome</keyword>
<keyword evidence="4" id="KW-0328">Glycosyltransferase</keyword>
<dbReference type="PANTHER" id="PTHR44835">
    <property type="entry name" value="UDP-N-ACETYLGLUCOSAMINE--PEPTIDE N-ACETYLGLUCOSAMINYLTRANSFERASE SPINDLY-RELATED"/>
    <property type="match status" value="1"/>
</dbReference>
<dbReference type="Gene3D" id="3.40.50.11380">
    <property type="match status" value="1"/>
</dbReference>
<evidence type="ECO:0000256" key="3">
    <source>
        <dbReference type="ARBA" id="ARBA00011970"/>
    </source>
</evidence>
<evidence type="ECO:0000256" key="1">
    <source>
        <dbReference type="ARBA" id="ARBA00004922"/>
    </source>
</evidence>
<comment type="similarity">
    <text evidence="2">Belongs to the glycosyltransferase 41 family. O-GlcNAc transferase subfamily.</text>
</comment>
<dbReference type="PROSITE" id="PS50005">
    <property type="entry name" value="TPR"/>
    <property type="match status" value="9"/>
</dbReference>
<feature type="domain" description="O-GlcNAc transferase C-terminal" evidence="10">
    <location>
        <begin position="763"/>
        <end position="926"/>
    </location>
</feature>
<evidence type="ECO:0000256" key="5">
    <source>
        <dbReference type="ARBA" id="ARBA00022679"/>
    </source>
</evidence>
<dbReference type="Pfam" id="PF13424">
    <property type="entry name" value="TPR_12"/>
    <property type="match status" value="1"/>
</dbReference>
<feature type="repeat" description="TPR" evidence="8">
    <location>
        <begin position="274"/>
        <end position="307"/>
    </location>
</feature>
<feature type="repeat" description="TPR" evidence="8">
    <location>
        <begin position="478"/>
        <end position="511"/>
    </location>
</feature>
<evidence type="ECO:0000256" key="7">
    <source>
        <dbReference type="ARBA" id="ARBA00022803"/>
    </source>
</evidence>
<dbReference type="RefSeq" id="WP_189688457.1">
    <property type="nucleotide sequence ID" value="NZ_BMYK01000012.1"/>
</dbReference>
<dbReference type="Pfam" id="PF13181">
    <property type="entry name" value="TPR_8"/>
    <property type="match status" value="1"/>
</dbReference>
<dbReference type="Pfam" id="PF14559">
    <property type="entry name" value="TPR_19"/>
    <property type="match status" value="1"/>
</dbReference>
<comment type="caution">
    <text evidence="11">The sequence shown here is derived from an EMBL/GenBank/DDBJ whole genome shotgun (WGS) entry which is preliminary data.</text>
</comment>
<dbReference type="InterPro" id="IPR013105">
    <property type="entry name" value="TPR_2"/>
</dbReference>
<evidence type="ECO:0000256" key="4">
    <source>
        <dbReference type="ARBA" id="ARBA00022676"/>
    </source>
</evidence>
<feature type="repeat" description="TPR" evidence="8">
    <location>
        <begin position="308"/>
        <end position="341"/>
    </location>
</feature>
<keyword evidence="6" id="KW-0677">Repeat</keyword>
<dbReference type="Proteomes" id="UP000626210">
    <property type="component" value="Unassembled WGS sequence"/>
</dbReference>
<dbReference type="Gene3D" id="3.40.50.2000">
    <property type="entry name" value="Glycogen Phosphorylase B"/>
    <property type="match status" value="1"/>
</dbReference>
<gene>
    <name evidence="11" type="ORF">GCM10007320_37540</name>
</gene>
<evidence type="ECO:0000256" key="2">
    <source>
        <dbReference type="ARBA" id="ARBA00005386"/>
    </source>
</evidence>
<dbReference type="EC" id="2.4.1.255" evidence="3"/>
<dbReference type="InterPro" id="IPR011990">
    <property type="entry name" value="TPR-like_helical_dom_sf"/>
</dbReference>
<evidence type="ECO:0000313" key="12">
    <source>
        <dbReference type="Proteomes" id="UP000626210"/>
    </source>
</evidence>
<dbReference type="Gene3D" id="1.25.40.10">
    <property type="entry name" value="Tetratricopeptide repeat domain"/>
    <property type="match status" value="5"/>
</dbReference>
<protein>
    <recommendedName>
        <fullName evidence="3">protein O-GlcNAc transferase</fullName>
        <ecNumber evidence="3">2.4.1.255</ecNumber>
    </recommendedName>
</protein>
<feature type="repeat" description="TPR" evidence="8">
    <location>
        <begin position="512"/>
        <end position="545"/>
    </location>
</feature>
<accession>A0ABQ3G4J3</accession>
<evidence type="ECO:0000256" key="8">
    <source>
        <dbReference type="PROSITE-ProRule" id="PRU00339"/>
    </source>
</evidence>
<organism evidence="11 12">
    <name type="scientific">Pseudorhodoferax aquiterrae</name>
    <dbReference type="NCBI Taxonomy" id="747304"/>
    <lineage>
        <taxon>Bacteria</taxon>
        <taxon>Pseudomonadati</taxon>
        <taxon>Pseudomonadota</taxon>
        <taxon>Betaproteobacteria</taxon>
        <taxon>Burkholderiales</taxon>
        <taxon>Comamonadaceae</taxon>
    </lineage>
</organism>